<sequence length="60" mass="7044">MSNKFKPFDPEHCPNCGHEGIRDHDGLEIMKGKQTIHHWCEQCDWGAYQVYEVIYHGKAK</sequence>
<reference evidence="1" key="1">
    <citation type="journal article" date="2015" name="Nature">
        <title>Complex archaea that bridge the gap between prokaryotes and eukaryotes.</title>
        <authorList>
            <person name="Spang A."/>
            <person name="Saw J.H."/>
            <person name="Jorgensen S.L."/>
            <person name="Zaremba-Niedzwiedzka K."/>
            <person name="Martijn J."/>
            <person name="Lind A.E."/>
            <person name="van Eijk R."/>
            <person name="Schleper C."/>
            <person name="Guy L."/>
            <person name="Ettema T.J."/>
        </authorList>
    </citation>
    <scope>NUCLEOTIDE SEQUENCE</scope>
</reference>
<evidence type="ECO:0000313" key="1">
    <source>
        <dbReference type="EMBL" id="KKL98220.1"/>
    </source>
</evidence>
<gene>
    <name evidence="1" type="ORF">LCGC14_1826630</name>
</gene>
<accession>A0A0F9IWX6</accession>
<name>A0A0F9IWX6_9ZZZZ</name>
<protein>
    <submittedName>
        <fullName evidence="1">Uncharacterized protein</fullName>
    </submittedName>
</protein>
<organism evidence="1">
    <name type="scientific">marine sediment metagenome</name>
    <dbReference type="NCBI Taxonomy" id="412755"/>
    <lineage>
        <taxon>unclassified sequences</taxon>
        <taxon>metagenomes</taxon>
        <taxon>ecological metagenomes</taxon>
    </lineage>
</organism>
<proteinExistence type="predicted"/>
<dbReference type="EMBL" id="LAZR01017972">
    <property type="protein sequence ID" value="KKL98220.1"/>
    <property type="molecule type" value="Genomic_DNA"/>
</dbReference>
<dbReference type="AlphaFoldDB" id="A0A0F9IWX6"/>
<comment type="caution">
    <text evidence="1">The sequence shown here is derived from an EMBL/GenBank/DDBJ whole genome shotgun (WGS) entry which is preliminary data.</text>
</comment>